<proteinExistence type="predicted"/>
<feature type="compositionally biased region" description="Basic and acidic residues" evidence="2">
    <location>
        <begin position="725"/>
        <end position="741"/>
    </location>
</feature>
<dbReference type="Pfam" id="PF03351">
    <property type="entry name" value="DOMON"/>
    <property type="match status" value="2"/>
</dbReference>
<feature type="compositionally biased region" description="Low complexity" evidence="2">
    <location>
        <begin position="359"/>
        <end position="381"/>
    </location>
</feature>
<dbReference type="Gene3D" id="2.60.40.1210">
    <property type="entry name" value="Cellobiose dehydrogenase, cytochrome domain"/>
    <property type="match status" value="1"/>
</dbReference>
<keyword evidence="6" id="KW-1185">Reference proteome</keyword>
<protein>
    <submittedName>
        <fullName evidence="7">Uncharacterized protein LOC106468082</fullName>
    </submittedName>
</protein>
<dbReference type="PROSITE" id="PS50836">
    <property type="entry name" value="DOMON"/>
    <property type="match status" value="2"/>
</dbReference>
<keyword evidence="3" id="KW-0472">Membrane</keyword>
<feature type="domain" description="EGF-like" evidence="4">
    <location>
        <begin position="74"/>
        <end position="115"/>
    </location>
</feature>
<feature type="compositionally biased region" description="Basic and acidic residues" evidence="2">
    <location>
        <begin position="707"/>
        <end position="717"/>
    </location>
</feature>
<dbReference type="Gene3D" id="2.60.120.260">
    <property type="entry name" value="Galactose-binding domain-like"/>
    <property type="match status" value="1"/>
</dbReference>
<dbReference type="PROSITE" id="PS50026">
    <property type="entry name" value="EGF_3"/>
    <property type="match status" value="1"/>
</dbReference>
<dbReference type="SUPFAM" id="SSF49344">
    <property type="entry name" value="CBD9-like"/>
    <property type="match status" value="1"/>
</dbReference>
<feature type="region of interest" description="Disordered" evidence="2">
    <location>
        <begin position="320"/>
        <end position="381"/>
    </location>
</feature>
<evidence type="ECO:0000256" key="3">
    <source>
        <dbReference type="SAM" id="Phobius"/>
    </source>
</evidence>
<gene>
    <name evidence="7" type="primary">LOC106468082</name>
</gene>
<keyword evidence="3" id="KW-0812">Transmembrane</keyword>
<comment type="caution">
    <text evidence="1">Lacks conserved residue(s) required for the propagation of feature annotation.</text>
</comment>
<dbReference type="PROSITE" id="PS01186">
    <property type="entry name" value="EGF_2"/>
    <property type="match status" value="1"/>
</dbReference>
<name>A0ABM1T888_LIMPO</name>
<dbReference type="SMART" id="SM00664">
    <property type="entry name" value="DoH"/>
    <property type="match status" value="2"/>
</dbReference>
<dbReference type="Proteomes" id="UP000694941">
    <property type="component" value="Unplaced"/>
</dbReference>
<evidence type="ECO:0000313" key="6">
    <source>
        <dbReference type="Proteomes" id="UP000694941"/>
    </source>
</evidence>
<evidence type="ECO:0000313" key="7">
    <source>
        <dbReference type="RefSeq" id="XP_022252094.1"/>
    </source>
</evidence>
<feature type="compositionally biased region" description="Polar residues" evidence="2">
    <location>
        <begin position="189"/>
        <end position="203"/>
    </location>
</feature>
<accession>A0ABM1T888</accession>
<feature type="compositionally biased region" description="Low complexity" evidence="2">
    <location>
        <begin position="754"/>
        <end position="767"/>
    </location>
</feature>
<feature type="domain" description="DOMON" evidence="5">
    <location>
        <begin position="547"/>
        <end position="667"/>
    </location>
</feature>
<feature type="compositionally biased region" description="Polar residues" evidence="2">
    <location>
        <begin position="242"/>
        <end position="264"/>
    </location>
</feature>
<keyword evidence="1" id="KW-1015">Disulfide bond</keyword>
<organism evidence="6 7">
    <name type="scientific">Limulus polyphemus</name>
    <name type="common">Atlantic horseshoe crab</name>
    <dbReference type="NCBI Taxonomy" id="6850"/>
    <lineage>
        <taxon>Eukaryota</taxon>
        <taxon>Metazoa</taxon>
        <taxon>Ecdysozoa</taxon>
        <taxon>Arthropoda</taxon>
        <taxon>Chelicerata</taxon>
        <taxon>Merostomata</taxon>
        <taxon>Xiphosura</taxon>
        <taxon>Limulidae</taxon>
        <taxon>Limulus</taxon>
    </lineage>
</organism>
<dbReference type="InterPro" id="IPR000742">
    <property type="entry name" value="EGF"/>
</dbReference>
<feature type="region of interest" description="Disordered" evidence="2">
    <location>
        <begin position="188"/>
        <end position="298"/>
    </location>
</feature>
<dbReference type="PROSITE" id="PS00022">
    <property type="entry name" value="EGF_1"/>
    <property type="match status" value="1"/>
</dbReference>
<dbReference type="PANTHER" id="PTHR46901:SF2">
    <property type="entry name" value="GH04942P"/>
    <property type="match status" value="1"/>
</dbReference>
<feature type="transmembrane region" description="Helical" evidence="3">
    <location>
        <begin position="927"/>
        <end position="952"/>
    </location>
</feature>
<dbReference type="RefSeq" id="XP_022252094.1">
    <property type="nucleotide sequence ID" value="XM_022396386.1"/>
</dbReference>
<keyword evidence="3" id="KW-1133">Transmembrane helix</keyword>
<reference evidence="7" key="1">
    <citation type="submission" date="2025-08" db="UniProtKB">
        <authorList>
            <consortium name="RefSeq"/>
        </authorList>
    </citation>
    <scope>IDENTIFICATION</scope>
    <source>
        <tissue evidence="7">Muscle</tissue>
    </source>
</reference>
<feature type="compositionally biased region" description="Pro residues" evidence="2">
    <location>
        <begin position="265"/>
        <end position="279"/>
    </location>
</feature>
<dbReference type="InterPro" id="IPR005018">
    <property type="entry name" value="DOMON_domain"/>
</dbReference>
<feature type="compositionally biased region" description="Polar residues" evidence="2">
    <location>
        <begin position="690"/>
        <end position="700"/>
    </location>
</feature>
<feature type="disulfide bond" evidence="1">
    <location>
        <begin position="105"/>
        <end position="114"/>
    </location>
</feature>
<dbReference type="InterPro" id="IPR045266">
    <property type="entry name" value="DOH_DOMON"/>
</dbReference>
<dbReference type="CDD" id="cd00054">
    <property type="entry name" value="EGF_CA"/>
    <property type="match status" value="1"/>
</dbReference>
<evidence type="ECO:0000256" key="1">
    <source>
        <dbReference type="PROSITE-ProRule" id="PRU00076"/>
    </source>
</evidence>
<evidence type="ECO:0000256" key="2">
    <source>
        <dbReference type="SAM" id="MobiDB-lite"/>
    </source>
</evidence>
<feature type="domain" description="DOMON" evidence="5">
    <location>
        <begin position="348"/>
        <end position="471"/>
    </location>
</feature>
<keyword evidence="1" id="KW-0245">EGF-like domain</keyword>
<feature type="compositionally biased region" description="Basic and acidic residues" evidence="2">
    <location>
        <begin position="226"/>
        <end position="241"/>
    </location>
</feature>
<sequence length="984" mass="109546">MYTINLPKKLTCNDCTIRLLRQAKELGSRYLFWSCADVSVVPVSEFRTICSNHGKLEEERCVCNRLFSGNVCQYKDECWSDEDCGPNGNCINVDSTTFPKMQCFCKEGWFGEKCNKESPVKSVMVDLSKYSKRELSDDYTLYWRIIQETGEIEAVLKVSGTSFVALGWRPQGIESSCKAFPLIRDRRGTSSLESETGKKTNLINGEKRIEEPVAEPTSEQVPEEDAQNHNTHDTHKTRENNNQDTSKQATSSNINKGPRANTTPGPLPSAPFGGPPYYFPPSQASLNDHGFGFPASGDSEQQNYKHIIDENGNLIGITLVDSPQKAPDRRNFYSGGRFKRGAQQLTEPEASVEPNVSAEPSKSKPSPSEKSSTYPQTSSYTPRHEFHAMDCTDIVMGVVRGKASRIFDYYTRDRSTPRVDSYYGGTDSLTAAVGAEDNGVTTVLFRKKIKAKELTDHTIENSLMNIIWAKGQEPGKYIHQPKTGIEAGNAKITDFYRPDEIKYHGHGKQRGKLTLNFFDGTSQPSAATIASPSGEWKYPHNCIEQSCQYHIKWNMETDTDDIHFVIHSSNGDKWTGVGFSKNPKMPNSDAVIGWVNEIGQVNVIDAWLTGYEHPQYDDSQDVKNFSGEINDGKVTLRFSRKRKTGDNSQDLDFTSKDGLYFLFPVKGGNYDGDSRKIQFHEQIPVVSSQKFYVGSSSEPDTISEPEPSSKPDAKSEPEPTSEPNAKSEPEPSSEPDVKSESEPTNEPGFEKTKGSSGPSTTPSTSTTRIYETTPTAIVHRKAEYNVELKLPRAWKIELEEEDSEEYRKLQGYLLNNVSSELTSIDGFKEVKAVDLKNVEAENDTVLVKMMIVMLEETPAEGVTPSDEDLVAHHMSALTTKLNNTVSKGFVGDLEVDPAYLVIQPSSVVEVGPDGVEASKPSRRLDDITIYIIIAGIAALVILVAIQATFMVCRNRKRKGVMKTNRPKDCECAGCKGKRRNCYRM</sequence>
<evidence type="ECO:0000259" key="5">
    <source>
        <dbReference type="PROSITE" id="PS50836"/>
    </source>
</evidence>
<evidence type="ECO:0000259" key="4">
    <source>
        <dbReference type="PROSITE" id="PS50026"/>
    </source>
</evidence>
<feature type="region of interest" description="Disordered" evidence="2">
    <location>
        <begin position="690"/>
        <end position="772"/>
    </location>
</feature>
<dbReference type="GeneID" id="106468082"/>
<dbReference type="PANTHER" id="PTHR46901">
    <property type="entry name" value="GH04942P"/>
    <property type="match status" value="1"/>
</dbReference>
<dbReference type="CDD" id="cd09631">
    <property type="entry name" value="DOMON_DOH"/>
    <property type="match status" value="2"/>
</dbReference>